<dbReference type="EMBL" id="UYRR01016716">
    <property type="protein sequence ID" value="VDK28580.1"/>
    <property type="molecule type" value="Genomic_DNA"/>
</dbReference>
<reference evidence="3" key="1">
    <citation type="submission" date="2017-02" db="UniProtKB">
        <authorList>
            <consortium name="WormBaseParasite"/>
        </authorList>
    </citation>
    <scope>IDENTIFICATION</scope>
</reference>
<accession>A0A0M3JI97</accession>
<name>A0A0M3JI97_ANISI</name>
<organism evidence="3">
    <name type="scientific">Anisakis simplex</name>
    <name type="common">Herring worm</name>
    <dbReference type="NCBI Taxonomy" id="6269"/>
    <lineage>
        <taxon>Eukaryota</taxon>
        <taxon>Metazoa</taxon>
        <taxon>Ecdysozoa</taxon>
        <taxon>Nematoda</taxon>
        <taxon>Chromadorea</taxon>
        <taxon>Rhabditida</taxon>
        <taxon>Spirurina</taxon>
        <taxon>Ascaridomorpha</taxon>
        <taxon>Ascaridoidea</taxon>
        <taxon>Anisakidae</taxon>
        <taxon>Anisakis</taxon>
        <taxon>Anisakis simplex complex</taxon>
    </lineage>
</organism>
<evidence type="ECO:0000313" key="1">
    <source>
        <dbReference type="EMBL" id="VDK28580.1"/>
    </source>
</evidence>
<dbReference type="WBParaSite" id="ASIM_0000736201-mRNA-1">
    <property type="protein sequence ID" value="ASIM_0000736201-mRNA-1"/>
    <property type="gene ID" value="ASIM_0000736201"/>
</dbReference>
<proteinExistence type="predicted"/>
<keyword evidence="2" id="KW-1185">Reference proteome</keyword>
<dbReference type="OrthoDB" id="5340910at2759"/>
<gene>
    <name evidence="1" type="ORF">ASIM_LOCUS7131</name>
</gene>
<dbReference type="CDD" id="cd00174">
    <property type="entry name" value="SH3"/>
    <property type="match status" value="1"/>
</dbReference>
<dbReference type="InterPro" id="IPR036028">
    <property type="entry name" value="SH3-like_dom_sf"/>
</dbReference>
<reference evidence="1 2" key="2">
    <citation type="submission" date="2018-11" db="EMBL/GenBank/DDBJ databases">
        <authorList>
            <consortium name="Pathogen Informatics"/>
        </authorList>
    </citation>
    <scope>NUCLEOTIDE SEQUENCE [LARGE SCALE GENOMIC DNA]</scope>
</reference>
<evidence type="ECO:0000313" key="3">
    <source>
        <dbReference type="WBParaSite" id="ASIM_0000736201-mRNA-1"/>
    </source>
</evidence>
<dbReference type="AlphaFoldDB" id="A0A0M3JI97"/>
<evidence type="ECO:0000313" key="2">
    <source>
        <dbReference type="Proteomes" id="UP000267096"/>
    </source>
</evidence>
<dbReference type="Proteomes" id="UP000267096">
    <property type="component" value="Unassembled WGS sequence"/>
</dbReference>
<sequence>MSVRSAGRVHPNECVRAVQMFHSTDPRFLSFEKNDLIEITHVNNDGTLM</sequence>
<protein>
    <submittedName>
        <fullName evidence="3">SH3 domain-containing protein</fullName>
    </submittedName>
</protein>
<dbReference type="SUPFAM" id="SSF50044">
    <property type="entry name" value="SH3-domain"/>
    <property type="match status" value="1"/>
</dbReference>